<evidence type="ECO:0000313" key="9">
    <source>
        <dbReference type="EMBL" id="OGZ01760.1"/>
    </source>
</evidence>
<dbReference type="InterPro" id="IPR035926">
    <property type="entry name" value="NusB-like_sf"/>
</dbReference>
<keyword evidence="3 6" id="KW-0694">RNA-binding</keyword>
<proteinExistence type="inferred from homology"/>
<sequence>MATRHLARSIVLQSLYEWEFYHKTHELKEIVLRNMNEFSPDIDEPDFLWRIANGVVEHMPELDAIIEKAAPEWPINQISPVDRNALRIGLFELLYADPNEVPPKVAINEAIEIAKNYGGPNSGRFINGVLGTVYRELAAQRGEPEQKSSKENKNRAPDAA</sequence>
<comment type="caution">
    <text evidence="9">The sequence shown here is derived from an EMBL/GenBank/DDBJ whole genome shotgun (WGS) entry which is preliminary data.</text>
</comment>
<comment type="function">
    <text evidence="6">Involved in transcription antitermination. Required for transcription of ribosomal RNA (rRNA) genes. Binds specifically to the boxA antiterminator sequence of the ribosomal RNA (rrn) operons.</text>
</comment>
<dbReference type="GO" id="GO:0006353">
    <property type="term" value="P:DNA-templated transcription termination"/>
    <property type="evidence" value="ECO:0007669"/>
    <property type="project" value="UniProtKB-UniRule"/>
</dbReference>
<dbReference type="Proteomes" id="UP000179281">
    <property type="component" value="Unassembled WGS sequence"/>
</dbReference>
<evidence type="ECO:0000256" key="7">
    <source>
        <dbReference type="SAM" id="MobiDB-lite"/>
    </source>
</evidence>
<dbReference type="InterPro" id="IPR006027">
    <property type="entry name" value="NusB_RsmB_TIM44"/>
</dbReference>
<dbReference type="AlphaFoldDB" id="A0A1G2CLY5"/>
<keyword evidence="5 6" id="KW-0804">Transcription</keyword>
<reference evidence="9 10" key="1">
    <citation type="journal article" date="2016" name="Nat. Commun.">
        <title>Thousands of microbial genomes shed light on interconnected biogeochemical processes in an aquifer system.</title>
        <authorList>
            <person name="Anantharaman K."/>
            <person name="Brown C.T."/>
            <person name="Hug L.A."/>
            <person name="Sharon I."/>
            <person name="Castelle C.J."/>
            <person name="Probst A.J."/>
            <person name="Thomas B.C."/>
            <person name="Singh A."/>
            <person name="Wilkins M.J."/>
            <person name="Karaoz U."/>
            <person name="Brodie E.L."/>
            <person name="Williams K.H."/>
            <person name="Hubbard S.S."/>
            <person name="Banfield J.F."/>
        </authorList>
    </citation>
    <scope>NUCLEOTIDE SEQUENCE [LARGE SCALE GENOMIC DNA]</scope>
</reference>
<dbReference type="EMBL" id="MHLD01000039">
    <property type="protein sequence ID" value="OGZ01760.1"/>
    <property type="molecule type" value="Genomic_DNA"/>
</dbReference>
<dbReference type="SUPFAM" id="SSF48013">
    <property type="entry name" value="NusB-like"/>
    <property type="match status" value="1"/>
</dbReference>
<dbReference type="NCBIfam" id="TIGR01951">
    <property type="entry name" value="nusB"/>
    <property type="match status" value="1"/>
</dbReference>
<protein>
    <recommendedName>
        <fullName evidence="6">Transcription antitermination protein NusB</fullName>
    </recommendedName>
    <alternativeName>
        <fullName evidence="6">Antitermination factor NusB</fullName>
    </alternativeName>
</protein>
<dbReference type="GO" id="GO:0005829">
    <property type="term" value="C:cytosol"/>
    <property type="evidence" value="ECO:0007669"/>
    <property type="project" value="TreeGrafter"/>
</dbReference>
<evidence type="ECO:0000256" key="1">
    <source>
        <dbReference type="ARBA" id="ARBA00005952"/>
    </source>
</evidence>
<dbReference type="PANTHER" id="PTHR11078:SF3">
    <property type="entry name" value="ANTITERMINATION NUSB DOMAIN-CONTAINING PROTEIN"/>
    <property type="match status" value="1"/>
</dbReference>
<evidence type="ECO:0000313" key="10">
    <source>
        <dbReference type="Proteomes" id="UP000179281"/>
    </source>
</evidence>
<gene>
    <name evidence="6" type="primary">nusB</name>
    <name evidence="9" type="ORF">A3G64_01955</name>
</gene>
<dbReference type="GO" id="GO:0003723">
    <property type="term" value="F:RNA binding"/>
    <property type="evidence" value="ECO:0007669"/>
    <property type="project" value="UniProtKB-UniRule"/>
</dbReference>
<comment type="similarity">
    <text evidence="1 6">Belongs to the NusB family.</text>
</comment>
<dbReference type="Pfam" id="PF01029">
    <property type="entry name" value="NusB"/>
    <property type="match status" value="1"/>
</dbReference>
<feature type="compositionally biased region" description="Basic and acidic residues" evidence="7">
    <location>
        <begin position="142"/>
        <end position="160"/>
    </location>
</feature>
<evidence type="ECO:0000259" key="8">
    <source>
        <dbReference type="Pfam" id="PF01029"/>
    </source>
</evidence>
<dbReference type="Gene3D" id="1.10.940.10">
    <property type="entry name" value="NusB-like"/>
    <property type="match status" value="1"/>
</dbReference>
<dbReference type="HAMAP" id="MF_00073">
    <property type="entry name" value="NusB"/>
    <property type="match status" value="1"/>
</dbReference>
<feature type="region of interest" description="Disordered" evidence="7">
    <location>
        <begin position="139"/>
        <end position="160"/>
    </location>
</feature>
<dbReference type="STRING" id="1798653.A3G64_01955"/>
<evidence type="ECO:0000256" key="6">
    <source>
        <dbReference type="HAMAP-Rule" id="MF_00073"/>
    </source>
</evidence>
<accession>A0A1G2CLY5</accession>
<evidence type="ECO:0000256" key="4">
    <source>
        <dbReference type="ARBA" id="ARBA00023015"/>
    </source>
</evidence>
<keyword evidence="4 6" id="KW-0805">Transcription regulation</keyword>
<feature type="domain" description="NusB/RsmB/TIM44" evidence="8">
    <location>
        <begin position="7"/>
        <end position="135"/>
    </location>
</feature>
<evidence type="ECO:0000256" key="2">
    <source>
        <dbReference type="ARBA" id="ARBA00022814"/>
    </source>
</evidence>
<dbReference type="PANTHER" id="PTHR11078">
    <property type="entry name" value="N UTILIZATION SUBSTANCE PROTEIN B-RELATED"/>
    <property type="match status" value="1"/>
</dbReference>
<evidence type="ECO:0000256" key="5">
    <source>
        <dbReference type="ARBA" id="ARBA00023163"/>
    </source>
</evidence>
<keyword evidence="2 6" id="KW-0889">Transcription antitermination</keyword>
<evidence type="ECO:0000256" key="3">
    <source>
        <dbReference type="ARBA" id="ARBA00022884"/>
    </source>
</evidence>
<organism evidence="9 10">
    <name type="scientific">Candidatus Liptonbacteria bacterium RIFCSPLOWO2_12_FULL_60_15</name>
    <dbReference type="NCBI Taxonomy" id="1798653"/>
    <lineage>
        <taxon>Bacteria</taxon>
        <taxon>Candidatus Liptoniibacteriota</taxon>
    </lineage>
</organism>
<dbReference type="GO" id="GO:0031564">
    <property type="term" value="P:transcription antitermination"/>
    <property type="evidence" value="ECO:0007669"/>
    <property type="project" value="UniProtKB-KW"/>
</dbReference>
<dbReference type="InterPro" id="IPR011605">
    <property type="entry name" value="NusB_fam"/>
</dbReference>
<name>A0A1G2CLY5_9BACT</name>